<reference evidence="1" key="1">
    <citation type="journal article" date="2014" name="Front. Microbiol.">
        <title>High frequency of phylogenetically diverse reductive dehalogenase-homologous genes in deep subseafloor sedimentary metagenomes.</title>
        <authorList>
            <person name="Kawai M."/>
            <person name="Futagami T."/>
            <person name="Toyoda A."/>
            <person name="Takaki Y."/>
            <person name="Nishi S."/>
            <person name="Hori S."/>
            <person name="Arai W."/>
            <person name="Tsubouchi T."/>
            <person name="Morono Y."/>
            <person name="Uchiyama I."/>
            <person name="Ito T."/>
            <person name="Fujiyama A."/>
            <person name="Inagaki F."/>
            <person name="Takami H."/>
        </authorList>
    </citation>
    <scope>NUCLEOTIDE SEQUENCE</scope>
    <source>
        <strain evidence="1">Expedition CK06-06</strain>
    </source>
</reference>
<dbReference type="InterPro" id="IPR017850">
    <property type="entry name" value="Alkaline_phosphatase_core_sf"/>
</dbReference>
<evidence type="ECO:0000313" key="1">
    <source>
        <dbReference type="EMBL" id="GAG22525.1"/>
    </source>
</evidence>
<dbReference type="AlphaFoldDB" id="X0VW73"/>
<protein>
    <recommendedName>
        <fullName evidence="2">N-sulphoglucosamine sulphohydrolase C-terminal domain-containing protein</fullName>
    </recommendedName>
</protein>
<dbReference type="Gene3D" id="3.40.720.10">
    <property type="entry name" value="Alkaline Phosphatase, subunit A"/>
    <property type="match status" value="1"/>
</dbReference>
<proteinExistence type="predicted"/>
<dbReference type="SUPFAM" id="SSF53649">
    <property type="entry name" value="Alkaline phosphatase-like"/>
    <property type="match status" value="1"/>
</dbReference>
<feature type="non-terminal residue" evidence="1">
    <location>
        <position position="1"/>
    </location>
</feature>
<evidence type="ECO:0008006" key="2">
    <source>
        <dbReference type="Google" id="ProtNLM"/>
    </source>
</evidence>
<comment type="caution">
    <text evidence="1">The sequence shown here is derived from an EMBL/GenBank/DDBJ whole genome shotgun (WGS) entry which is preliminary data.</text>
</comment>
<sequence>IRTKKWKYSVRAPDREGSDPASDTYVEDFLYDLEADPHERNNLVDSPDHADVRKDLSGTLIQRMVEAGESAPTI</sequence>
<accession>X0VW73</accession>
<gene>
    <name evidence="1" type="ORF">S01H1_47568</name>
</gene>
<name>X0VW73_9ZZZZ</name>
<organism evidence="1">
    <name type="scientific">marine sediment metagenome</name>
    <dbReference type="NCBI Taxonomy" id="412755"/>
    <lineage>
        <taxon>unclassified sequences</taxon>
        <taxon>metagenomes</taxon>
        <taxon>ecological metagenomes</taxon>
    </lineage>
</organism>
<dbReference type="EMBL" id="BARS01030499">
    <property type="protein sequence ID" value="GAG22525.1"/>
    <property type="molecule type" value="Genomic_DNA"/>
</dbReference>